<keyword evidence="4 8" id="KW-0812">Transmembrane</keyword>
<evidence type="ECO:0000256" key="3">
    <source>
        <dbReference type="ARBA" id="ARBA00011276"/>
    </source>
</evidence>
<organism evidence="10 11">
    <name type="scientific">Leptotrombidium deliense</name>
    <dbReference type="NCBI Taxonomy" id="299467"/>
    <lineage>
        <taxon>Eukaryota</taxon>
        <taxon>Metazoa</taxon>
        <taxon>Ecdysozoa</taxon>
        <taxon>Arthropoda</taxon>
        <taxon>Chelicerata</taxon>
        <taxon>Arachnida</taxon>
        <taxon>Acari</taxon>
        <taxon>Acariformes</taxon>
        <taxon>Trombidiformes</taxon>
        <taxon>Prostigmata</taxon>
        <taxon>Anystina</taxon>
        <taxon>Parasitengona</taxon>
        <taxon>Trombiculoidea</taxon>
        <taxon>Trombiculidae</taxon>
        <taxon>Leptotrombidium</taxon>
    </lineage>
</organism>
<dbReference type="GO" id="GO:0022890">
    <property type="term" value="F:inorganic cation transmembrane transporter activity"/>
    <property type="evidence" value="ECO:0007669"/>
    <property type="project" value="TreeGrafter"/>
</dbReference>
<dbReference type="InterPro" id="IPR018937">
    <property type="entry name" value="MMgT"/>
</dbReference>
<feature type="signal peptide" evidence="9">
    <location>
        <begin position="1"/>
        <end position="21"/>
    </location>
</feature>
<evidence type="ECO:0000313" key="10">
    <source>
        <dbReference type="EMBL" id="RWS31053.1"/>
    </source>
</evidence>
<keyword evidence="9" id="KW-0732">Signal</keyword>
<dbReference type="Proteomes" id="UP000288716">
    <property type="component" value="Unassembled WGS sequence"/>
</dbReference>
<dbReference type="Pfam" id="PF10270">
    <property type="entry name" value="MMgT"/>
    <property type="match status" value="1"/>
</dbReference>
<dbReference type="GO" id="GO:0072546">
    <property type="term" value="C:EMC complex"/>
    <property type="evidence" value="ECO:0007669"/>
    <property type="project" value="UniProtKB-UniRule"/>
</dbReference>
<comment type="similarity">
    <text evidence="2 8">Belongs to the membrane magnesium transporter (TC 1.A.67) family.</text>
</comment>
<feature type="chain" id="PRO_5019119132" description="Membrane magnesium transporter" evidence="9">
    <location>
        <begin position="22"/>
        <end position="97"/>
    </location>
</feature>
<keyword evidence="8" id="KW-0460">Magnesium</keyword>
<evidence type="ECO:0000256" key="2">
    <source>
        <dbReference type="ARBA" id="ARBA00006109"/>
    </source>
</evidence>
<evidence type="ECO:0000313" key="11">
    <source>
        <dbReference type="Proteomes" id="UP000288716"/>
    </source>
</evidence>
<evidence type="ECO:0000256" key="5">
    <source>
        <dbReference type="ARBA" id="ARBA00022824"/>
    </source>
</evidence>
<keyword evidence="11" id="KW-1185">Reference proteome</keyword>
<keyword evidence="7 8" id="KW-0472">Membrane</keyword>
<dbReference type="PANTHER" id="PTHR21181">
    <property type="match status" value="1"/>
</dbReference>
<proteinExistence type="inferred from homology"/>
<evidence type="ECO:0000256" key="4">
    <source>
        <dbReference type="ARBA" id="ARBA00022692"/>
    </source>
</evidence>
<keyword evidence="8" id="KW-0967">Endosome</keyword>
<evidence type="ECO:0000256" key="8">
    <source>
        <dbReference type="RuleBase" id="RU367002"/>
    </source>
</evidence>
<protein>
    <recommendedName>
        <fullName evidence="8">Membrane magnesium transporter</fullName>
    </recommendedName>
</protein>
<reference evidence="10 11" key="1">
    <citation type="journal article" date="2018" name="Gigascience">
        <title>Genomes of trombidid mites reveal novel predicted allergens and laterally-transferred genes associated with secondary metabolism.</title>
        <authorList>
            <person name="Dong X."/>
            <person name="Chaisiri K."/>
            <person name="Xia D."/>
            <person name="Armstrong S.D."/>
            <person name="Fang Y."/>
            <person name="Donnelly M.J."/>
            <person name="Kadowaki T."/>
            <person name="McGarry J.W."/>
            <person name="Darby A.C."/>
            <person name="Makepeace B.L."/>
        </authorList>
    </citation>
    <scope>NUCLEOTIDE SEQUENCE [LARGE SCALE GENOMIC DNA]</scope>
    <source>
        <strain evidence="10">UoL-UT</strain>
    </source>
</reference>
<evidence type="ECO:0000256" key="7">
    <source>
        <dbReference type="ARBA" id="ARBA00023136"/>
    </source>
</evidence>
<dbReference type="GO" id="GO:0031901">
    <property type="term" value="C:early endosome membrane"/>
    <property type="evidence" value="ECO:0007669"/>
    <property type="project" value="UniProtKB-SubCell"/>
</dbReference>
<feature type="transmembrane region" description="Helical" evidence="8">
    <location>
        <begin position="43"/>
        <end position="64"/>
    </location>
</feature>
<keyword evidence="5 8" id="KW-0256">Endoplasmic reticulum</keyword>
<comment type="caution">
    <text evidence="10">The sequence shown here is derived from an EMBL/GenBank/DDBJ whole genome shotgun (WGS) entry which is preliminary data.</text>
</comment>
<keyword evidence="6 8" id="KW-1133">Transmembrane helix</keyword>
<evidence type="ECO:0000256" key="6">
    <source>
        <dbReference type="ARBA" id="ARBA00022989"/>
    </source>
</evidence>
<dbReference type="EMBL" id="NCKV01000284">
    <property type="protein sequence ID" value="RWS31053.1"/>
    <property type="molecule type" value="Genomic_DNA"/>
</dbReference>
<comment type="function">
    <text evidence="8">Part of the endoplasmic reticulum membrane protein complex (EMC) that enables the energy-independent insertion into endoplasmic reticulum membranes of newly synthesized membrane proteins. May be involved in Mg(2+) transport.</text>
</comment>
<dbReference type="STRING" id="299467.A0A443SU72"/>
<dbReference type="VEuPathDB" id="VectorBase:LDEU000985"/>
<gene>
    <name evidence="10" type="ORF">B4U80_06392</name>
</gene>
<keyword evidence="8" id="KW-0333">Golgi apparatus</keyword>
<evidence type="ECO:0000256" key="1">
    <source>
        <dbReference type="ARBA" id="ARBA00004477"/>
    </source>
</evidence>
<dbReference type="PANTHER" id="PTHR21181:SF7">
    <property type="entry name" value="ER MEMBRANE PROTEIN COMPLEX SUBUNIT 5"/>
    <property type="match status" value="1"/>
</dbReference>
<comment type="subcellular location">
    <subcellularLocation>
        <location evidence="1">Endoplasmic reticulum membrane</location>
        <topology evidence="1">Multi-pass membrane protein</topology>
    </subcellularLocation>
    <subcellularLocation>
        <location evidence="8">Golgi apparatus membrane</location>
        <topology evidence="8">Multi-pass membrane protein</topology>
    </subcellularLocation>
    <subcellularLocation>
        <location evidence="8">Early endosome membrane</location>
        <topology evidence="8">Multi-pass membrane protein</topology>
    </subcellularLocation>
</comment>
<evidence type="ECO:0000256" key="9">
    <source>
        <dbReference type="SAM" id="SignalP"/>
    </source>
</evidence>
<name>A0A443SU72_9ACAR</name>
<dbReference type="AlphaFoldDB" id="A0A443SU72"/>
<sequence>MWRFCVCVGIISLLHCTFSAAQHRSYLRLVEQEFSGVLPLDILLQALASLLLTLVAIVNVCGNFKEIRALDDLKHKSIATIANRPSFYCFNHRGRLL</sequence>
<dbReference type="GO" id="GO:0000139">
    <property type="term" value="C:Golgi membrane"/>
    <property type="evidence" value="ECO:0007669"/>
    <property type="project" value="UniProtKB-SubCell"/>
</dbReference>
<comment type="caution">
    <text evidence="8">Lacks conserved residue(s) required for the propagation of feature annotation.</text>
</comment>
<comment type="subunit">
    <text evidence="3">Component of the ER membrane protein complex (EMC).</text>
</comment>
<dbReference type="GO" id="GO:0005886">
    <property type="term" value="C:plasma membrane"/>
    <property type="evidence" value="ECO:0007669"/>
    <property type="project" value="TreeGrafter"/>
</dbReference>
<keyword evidence="8" id="KW-0813">Transport</keyword>
<accession>A0A443SU72</accession>
<dbReference type="OrthoDB" id="44756at2759"/>